<evidence type="ECO:0000256" key="11">
    <source>
        <dbReference type="ARBA" id="ARBA00061364"/>
    </source>
</evidence>
<dbReference type="GO" id="GO:0003755">
    <property type="term" value="F:peptidyl-prolyl cis-trans isomerase activity"/>
    <property type="evidence" value="ECO:0007669"/>
    <property type="project" value="InterPro"/>
</dbReference>
<dbReference type="InterPro" id="IPR020631">
    <property type="entry name" value="THF_DH/CycHdrlase_NAD-bd_dom"/>
</dbReference>
<dbReference type="InterPro" id="IPR002130">
    <property type="entry name" value="Cyclophilin-type_PPIase_dom"/>
</dbReference>
<dbReference type="GO" id="GO:0004488">
    <property type="term" value="F:methylenetetrahydrofolate dehydrogenase (NADP+) activity"/>
    <property type="evidence" value="ECO:0007669"/>
    <property type="project" value="UniProtKB-EC"/>
</dbReference>
<dbReference type="Gene3D" id="2.40.100.10">
    <property type="entry name" value="Cyclophilin-like"/>
    <property type="match status" value="1"/>
</dbReference>
<keyword evidence="8" id="KW-0511">Multifunctional enzyme</keyword>
<dbReference type="HAMAP" id="MF_01576">
    <property type="entry name" value="THF_DHG_CYH"/>
    <property type="match status" value="1"/>
</dbReference>
<dbReference type="SUPFAM" id="SSF53223">
    <property type="entry name" value="Aminoacid dehydrogenase-like, N-terminal domain"/>
    <property type="match status" value="1"/>
</dbReference>
<dbReference type="PROSITE" id="PS50072">
    <property type="entry name" value="CSA_PPIASE_2"/>
    <property type="match status" value="1"/>
</dbReference>
<sequence>MGEMGKGVNGKELHYKGVPFHQIISGFVVQGGDIAHGDGKGTESIFGGTFPDENFKVKHSHAGIVSMVNSGPDSNGSQFFITTVKASYLEIPALVFSVRSGEVLTPLLAVAKQIKDEIKIEVLKMKDAIGVVPGLAVILVGDRKDSATYVRNKKKACEAVGIRAVKHFVKMAPKGGLDKFIIKRPRRLAENSDGNEIESIENVIVERNDEHEHETEEVPFEDNEHEQPEINVTEFGNEQAQSLPGNVNIFNPAAWDDLDIRSREVLVENGLLRDPMLENGPKNRFGRHFSSTYYTRHLPNGEKEDRQWLAYSKELDRHMDEARILNAVTIDKDVDEFHPLNIGLLAKRALFCFIYGITIKGKRAVIIGRSNIVGLPVSLLRQREDAIITIVHSRTENPEEIVRQADIIVSAVGKAKMVRGSWIKPGAVIIDVGINPIDDPESPRGYRLVGDVCYDEACKVASAITPVSGGVGMLTIAMLLSNTLSSAKRALKFE</sequence>
<dbReference type="PANTHER" id="PTHR48099:SF5">
    <property type="entry name" value="C-1-TETRAHYDROFOLATE SYNTHASE, CYTOPLASMIC"/>
    <property type="match status" value="1"/>
</dbReference>
<comment type="pathway">
    <text evidence="1">One-carbon metabolism; tetrahydrofolate interconversion.</text>
</comment>
<keyword evidence="5" id="KW-0521">NADP</keyword>
<dbReference type="InterPro" id="IPR029000">
    <property type="entry name" value="Cyclophilin-like_dom_sf"/>
</dbReference>
<evidence type="ECO:0000256" key="3">
    <source>
        <dbReference type="ARBA" id="ARBA00022563"/>
    </source>
</evidence>
<accession>A0A4Y7JCQ9</accession>
<dbReference type="GO" id="GO:0004477">
    <property type="term" value="F:methenyltetrahydrofolate cyclohydrolase activity"/>
    <property type="evidence" value="ECO:0007669"/>
    <property type="project" value="TreeGrafter"/>
</dbReference>
<dbReference type="SUPFAM" id="SSF50891">
    <property type="entry name" value="Cyclophilin-like"/>
    <property type="match status" value="1"/>
</dbReference>
<keyword evidence="4" id="KW-0378">Hydrolase</keyword>
<evidence type="ECO:0000256" key="2">
    <source>
        <dbReference type="ARBA" id="ARBA00011738"/>
    </source>
</evidence>
<dbReference type="GO" id="GO:0009853">
    <property type="term" value="P:photorespiration"/>
    <property type="evidence" value="ECO:0007669"/>
    <property type="project" value="UniProtKB-KW"/>
</dbReference>
<dbReference type="Pfam" id="PF02882">
    <property type="entry name" value="THF_DHG_CYH_C"/>
    <property type="match status" value="1"/>
</dbReference>
<dbReference type="Pfam" id="PF00763">
    <property type="entry name" value="THF_DHG_CYH"/>
    <property type="match status" value="1"/>
</dbReference>
<dbReference type="InterPro" id="IPR000672">
    <property type="entry name" value="THF_DH/CycHdrlase"/>
</dbReference>
<gene>
    <name evidence="13" type="ORF">C5167_005145</name>
</gene>
<evidence type="ECO:0000256" key="4">
    <source>
        <dbReference type="ARBA" id="ARBA00022801"/>
    </source>
</evidence>
<dbReference type="AlphaFoldDB" id="A0A4Y7JCQ9"/>
<comment type="subunit">
    <text evidence="2">Homodimer.</text>
</comment>
<dbReference type="Pfam" id="PF00160">
    <property type="entry name" value="Pro_isomerase"/>
    <property type="match status" value="1"/>
</dbReference>
<dbReference type="InterPro" id="IPR046346">
    <property type="entry name" value="Aminoacid_DH-like_N_sf"/>
</dbReference>
<dbReference type="Gene3D" id="3.40.50.720">
    <property type="entry name" value="NAD(P)-binding Rossmann-like Domain"/>
    <property type="match status" value="1"/>
</dbReference>
<dbReference type="CDD" id="cd01080">
    <property type="entry name" value="NAD_bind_m-THF_DH_Cyclohyd"/>
    <property type="match status" value="1"/>
</dbReference>
<evidence type="ECO:0000313" key="14">
    <source>
        <dbReference type="Proteomes" id="UP000316621"/>
    </source>
</evidence>
<comment type="function">
    <text evidence="10">Catalyzes the oxidation of 5,10-methylenetetrahydrofolate to 5,10-methenyltetrahydrofolate and then the hydrolysis of 5,10-methenyltetrahydrofolate to 10-formyltetrahydrofolate.</text>
</comment>
<dbReference type="SUPFAM" id="SSF51735">
    <property type="entry name" value="NAD(P)-binding Rossmann-fold domains"/>
    <property type="match status" value="1"/>
</dbReference>
<name>A0A4Y7JCQ9_PAPSO</name>
<protein>
    <recommendedName>
        <fullName evidence="12">PPIase cyclophilin-type domain-containing protein</fullName>
    </recommendedName>
</protein>
<dbReference type="EMBL" id="CM010718">
    <property type="protein sequence ID" value="RZC57842.1"/>
    <property type="molecule type" value="Genomic_DNA"/>
</dbReference>
<comment type="catalytic activity">
    <reaction evidence="9">
        <text>(6R)-5,10-methylene-5,6,7,8-tetrahydrofolate + NADP(+) = (6R)-5,10-methenyltetrahydrofolate + NADPH</text>
        <dbReference type="Rhea" id="RHEA:22812"/>
        <dbReference type="ChEBI" id="CHEBI:15636"/>
        <dbReference type="ChEBI" id="CHEBI:57455"/>
        <dbReference type="ChEBI" id="CHEBI:57783"/>
        <dbReference type="ChEBI" id="CHEBI:58349"/>
        <dbReference type="EC" id="1.5.1.5"/>
    </reaction>
</comment>
<proteinExistence type="inferred from homology"/>
<evidence type="ECO:0000259" key="12">
    <source>
        <dbReference type="PROSITE" id="PS50072"/>
    </source>
</evidence>
<evidence type="ECO:0000256" key="8">
    <source>
        <dbReference type="ARBA" id="ARBA00023268"/>
    </source>
</evidence>
<dbReference type="InterPro" id="IPR036291">
    <property type="entry name" value="NAD(P)-bd_dom_sf"/>
</dbReference>
<feature type="domain" description="PPIase cyclophilin-type" evidence="12">
    <location>
        <begin position="1"/>
        <end position="116"/>
    </location>
</feature>
<organism evidence="13 14">
    <name type="scientific">Papaver somniferum</name>
    <name type="common">Opium poppy</name>
    <dbReference type="NCBI Taxonomy" id="3469"/>
    <lineage>
        <taxon>Eukaryota</taxon>
        <taxon>Viridiplantae</taxon>
        <taxon>Streptophyta</taxon>
        <taxon>Embryophyta</taxon>
        <taxon>Tracheophyta</taxon>
        <taxon>Spermatophyta</taxon>
        <taxon>Magnoliopsida</taxon>
        <taxon>Ranunculales</taxon>
        <taxon>Papaveraceae</taxon>
        <taxon>Papaveroideae</taxon>
        <taxon>Papaver</taxon>
    </lineage>
</organism>
<comment type="similarity">
    <text evidence="11">Belongs to the tetrahydrofolate dehydrogenase/cyclohydrolase family.</text>
</comment>
<evidence type="ECO:0000256" key="5">
    <source>
        <dbReference type="ARBA" id="ARBA00022857"/>
    </source>
</evidence>
<dbReference type="FunFam" id="3.40.50.720:FF:000006">
    <property type="entry name" value="Bifunctional protein FolD"/>
    <property type="match status" value="1"/>
</dbReference>
<dbReference type="Gene3D" id="3.40.50.10860">
    <property type="entry name" value="Leucine Dehydrogenase, chain A, domain 1"/>
    <property type="match status" value="1"/>
</dbReference>
<evidence type="ECO:0000256" key="1">
    <source>
        <dbReference type="ARBA" id="ARBA00004777"/>
    </source>
</evidence>
<keyword evidence="6" id="KW-0560">Oxidoreductase</keyword>
<evidence type="ECO:0000256" key="9">
    <source>
        <dbReference type="ARBA" id="ARBA00052194"/>
    </source>
</evidence>
<dbReference type="InterPro" id="IPR020630">
    <property type="entry name" value="THF_DH/CycHdrlase_cat_dom"/>
</dbReference>
<dbReference type="Proteomes" id="UP000316621">
    <property type="component" value="Chromosome 4"/>
</dbReference>
<evidence type="ECO:0000313" key="13">
    <source>
        <dbReference type="EMBL" id="RZC57842.1"/>
    </source>
</evidence>
<reference evidence="13 14" key="1">
    <citation type="journal article" date="2018" name="Science">
        <title>The opium poppy genome and morphinan production.</title>
        <authorList>
            <person name="Guo L."/>
            <person name="Winzer T."/>
            <person name="Yang X."/>
            <person name="Li Y."/>
            <person name="Ning Z."/>
            <person name="He Z."/>
            <person name="Teodor R."/>
            <person name="Lu Y."/>
            <person name="Bowser T.A."/>
            <person name="Graham I.A."/>
            <person name="Ye K."/>
        </authorList>
    </citation>
    <scope>NUCLEOTIDE SEQUENCE [LARGE SCALE GENOMIC DNA]</scope>
    <source>
        <strain evidence="14">cv. HN1</strain>
        <tissue evidence="13">Leaves</tissue>
    </source>
</reference>
<dbReference type="Gramene" id="RZC57842">
    <property type="protein sequence ID" value="RZC57842"/>
    <property type="gene ID" value="C5167_005145"/>
</dbReference>
<dbReference type="PANTHER" id="PTHR48099">
    <property type="entry name" value="C-1-TETRAHYDROFOLATE SYNTHASE, CYTOPLASMIC-RELATED"/>
    <property type="match status" value="1"/>
</dbReference>
<dbReference type="STRING" id="3469.A0A4Y7JCQ9"/>
<evidence type="ECO:0000256" key="10">
    <source>
        <dbReference type="ARBA" id="ARBA00058319"/>
    </source>
</evidence>
<keyword evidence="7" id="KW-0601">Photorespiration</keyword>
<dbReference type="GO" id="GO:0035999">
    <property type="term" value="P:tetrahydrofolate interconversion"/>
    <property type="evidence" value="ECO:0007669"/>
    <property type="project" value="TreeGrafter"/>
</dbReference>
<dbReference type="GO" id="GO:0005829">
    <property type="term" value="C:cytosol"/>
    <property type="evidence" value="ECO:0007669"/>
    <property type="project" value="TreeGrafter"/>
</dbReference>
<evidence type="ECO:0000256" key="7">
    <source>
        <dbReference type="ARBA" id="ARBA00023238"/>
    </source>
</evidence>
<keyword evidence="3" id="KW-0554">One-carbon metabolism</keyword>
<dbReference type="PRINTS" id="PR00153">
    <property type="entry name" value="CSAPPISMRASE"/>
</dbReference>
<evidence type="ECO:0000256" key="6">
    <source>
        <dbReference type="ARBA" id="ARBA00023002"/>
    </source>
</evidence>
<keyword evidence="14" id="KW-1185">Reference proteome</keyword>